<keyword evidence="6" id="KW-0521">NADP</keyword>
<dbReference type="Pfam" id="PF00175">
    <property type="entry name" value="NAD_binding_1"/>
    <property type="match status" value="1"/>
</dbReference>
<dbReference type="PRINTS" id="PR00371">
    <property type="entry name" value="FPNCR"/>
</dbReference>
<dbReference type="AlphaFoldDB" id="A0AAQ3X9W2"/>
<dbReference type="Pfam" id="PF00258">
    <property type="entry name" value="Flavodoxin_1"/>
    <property type="match status" value="1"/>
</dbReference>
<evidence type="ECO:0000313" key="10">
    <source>
        <dbReference type="EMBL" id="WVZ91123.1"/>
    </source>
</evidence>
<dbReference type="SUPFAM" id="SSF52343">
    <property type="entry name" value="Ferredoxin reductase-like, C-terminal NADP-linked domain"/>
    <property type="match status" value="1"/>
</dbReference>
<proteinExistence type="predicted"/>
<dbReference type="InterPro" id="IPR023173">
    <property type="entry name" value="NADPH_Cyt_P450_Rdtase_alpha"/>
</dbReference>
<evidence type="ECO:0000256" key="7">
    <source>
        <dbReference type="ARBA" id="ARBA00023002"/>
    </source>
</evidence>
<evidence type="ECO:0000256" key="3">
    <source>
        <dbReference type="ARBA" id="ARBA00022630"/>
    </source>
</evidence>
<gene>
    <name evidence="10" type="ORF">U9M48_037336</name>
</gene>
<dbReference type="InterPro" id="IPR008254">
    <property type="entry name" value="Flavodoxin/NO_synth"/>
</dbReference>
<dbReference type="InterPro" id="IPR017938">
    <property type="entry name" value="Riboflavin_synthase-like_b-brl"/>
</dbReference>
<protein>
    <recommendedName>
        <fullName evidence="12">NADPH-dependent diflavin oxidoreductase 1</fullName>
    </recommendedName>
</protein>
<dbReference type="InterPro" id="IPR001709">
    <property type="entry name" value="Flavoprot_Pyr_Nucl_cyt_Rdtase"/>
</dbReference>
<dbReference type="InterPro" id="IPR029039">
    <property type="entry name" value="Flavoprotein-like_sf"/>
</dbReference>
<accession>A0AAQ3X9W2</accession>
<dbReference type="PROSITE" id="PS50902">
    <property type="entry name" value="FLAVODOXIN_LIKE"/>
    <property type="match status" value="1"/>
</dbReference>
<evidence type="ECO:0000256" key="6">
    <source>
        <dbReference type="ARBA" id="ARBA00022857"/>
    </source>
</evidence>
<evidence type="ECO:0000259" key="9">
    <source>
        <dbReference type="PROSITE" id="PS51384"/>
    </source>
</evidence>
<dbReference type="SUPFAM" id="SSF63380">
    <property type="entry name" value="Riboflavin synthase domain-like"/>
    <property type="match status" value="1"/>
</dbReference>
<dbReference type="InterPro" id="IPR017927">
    <property type="entry name" value="FAD-bd_FR_type"/>
</dbReference>
<dbReference type="Gene3D" id="3.40.50.80">
    <property type="entry name" value="Nucleotide-binding domain of ferredoxin-NADP reductase (FNR) module"/>
    <property type="match status" value="1"/>
</dbReference>
<dbReference type="EMBL" id="CP144752">
    <property type="protein sequence ID" value="WVZ91123.1"/>
    <property type="molecule type" value="Genomic_DNA"/>
</dbReference>
<dbReference type="PANTHER" id="PTHR19384:SF10">
    <property type="entry name" value="NADPH-DEPENDENT DIFLAVIN OXIDOREDUCTASE 1"/>
    <property type="match status" value="1"/>
</dbReference>
<dbReference type="InterPro" id="IPR003097">
    <property type="entry name" value="CysJ-like_FAD-binding"/>
</dbReference>
<dbReference type="InterPro" id="IPR039261">
    <property type="entry name" value="FNR_nucleotide-bd"/>
</dbReference>
<feature type="domain" description="Flavodoxin-like" evidence="8">
    <location>
        <begin position="21"/>
        <end position="183"/>
    </location>
</feature>
<dbReference type="FunFam" id="3.40.50.80:FF:000032">
    <property type="entry name" value="NADPH-dependent diflavin oxidoreductase 1"/>
    <property type="match status" value="1"/>
</dbReference>
<organism evidence="10 11">
    <name type="scientific">Paspalum notatum var. saurae</name>
    <dbReference type="NCBI Taxonomy" id="547442"/>
    <lineage>
        <taxon>Eukaryota</taxon>
        <taxon>Viridiplantae</taxon>
        <taxon>Streptophyta</taxon>
        <taxon>Embryophyta</taxon>
        <taxon>Tracheophyta</taxon>
        <taxon>Spermatophyta</taxon>
        <taxon>Magnoliopsida</taxon>
        <taxon>Liliopsida</taxon>
        <taxon>Poales</taxon>
        <taxon>Poaceae</taxon>
        <taxon>PACMAD clade</taxon>
        <taxon>Panicoideae</taxon>
        <taxon>Andropogonodae</taxon>
        <taxon>Paspaleae</taxon>
        <taxon>Paspalinae</taxon>
        <taxon>Paspalum</taxon>
    </lineage>
</organism>
<keyword evidence="11" id="KW-1185">Reference proteome</keyword>
<keyword evidence="5" id="KW-0274">FAD</keyword>
<keyword evidence="3" id="KW-0285">Flavoprotein</keyword>
<comment type="cofactor">
    <cofactor evidence="2">
        <name>FAD</name>
        <dbReference type="ChEBI" id="CHEBI:57692"/>
    </cofactor>
</comment>
<dbReference type="GO" id="GO:0010181">
    <property type="term" value="F:FMN binding"/>
    <property type="evidence" value="ECO:0007669"/>
    <property type="project" value="InterPro"/>
</dbReference>
<dbReference type="PROSITE" id="PS51384">
    <property type="entry name" value="FAD_FR"/>
    <property type="match status" value="1"/>
</dbReference>
<reference evidence="10 11" key="1">
    <citation type="submission" date="2024-02" db="EMBL/GenBank/DDBJ databases">
        <title>High-quality chromosome-scale genome assembly of Pensacola bahiagrass (Paspalum notatum Flugge var. saurae).</title>
        <authorList>
            <person name="Vega J.M."/>
            <person name="Podio M."/>
            <person name="Orjuela J."/>
            <person name="Siena L.A."/>
            <person name="Pessino S.C."/>
            <person name="Combes M.C."/>
            <person name="Mariac C."/>
            <person name="Albertini E."/>
            <person name="Pupilli F."/>
            <person name="Ortiz J.P.A."/>
            <person name="Leblanc O."/>
        </authorList>
    </citation>
    <scope>NUCLEOTIDE SEQUENCE [LARGE SCALE GENOMIC DNA]</scope>
    <source>
        <strain evidence="10">R1</strain>
        <tissue evidence="10">Leaf</tissue>
    </source>
</reference>
<evidence type="ECO:0000259" key="8">
    <source>
        <dbReference type="PROSITE" id="PS50902"/>
    </source>
</evidence>
<name>A0AAQ3X9W2_PASNO</name>
<dbReference type="GO" id="GO:0005829">
    <property type="term" value="C:cytosol"/>
    <property type="evidence" value="ECO:0007669"/>
    <property type="project" value="TreeGrafter"/>
</dbReference>
<dbReference type="InterPro" id="IPR001433">
    <property type="entry name" value="OxRdtase_FAD/NAD-bd"/>
</dbReference>
<evidence type="ECO:0000256" key="4">
    <source>
        <dbReference type="ARBA" id="ARBA00022643"/>
    </source>
</evidence>
<dbReference type="PANTHER" id="PTHR19384">
    <property type="entry name" value="NITRIC OXIDE SYNTHASE-RELATED"/>
    <property type="match status" value="1"/>
</dbReference>
<keyword evidence="7" id="KW-0560">Oxidoreductase</keyword>
<evidence type="ECO:0000256" key="5">
    <source>
        <dbReference type="ARBA" id="ARBA00022827"/>
    </source>
</evidence>
<keyword evidence="4" id="KW-0288">FMN</keyword>
<dbReference type="PRINTS" id="PR00369">
    <property type="entry name" value="FLAVODOXIN"/>
</dbReference>
<dbReference type="GO" id="GO:0016491">
    <property type="term" value="F:oxidoreductase activity"/>
    <property type="evidence" value="ECO:0007669"/>
    <property type="project" value="UniProtKB-KW"/>
</dbReference>
<dbReference type="SUPFAM" id="SSF52218">
    <property type="entry name" value="Flavoproteins"/>
    <property type="match status" value="1"/>
</dbReference>
<evidence type="ECO:0000256" key="1">
    <source>
        <dbReference type="ARBA" id="ARBA00001917"/>
    </source>
</evidence>
<dbReference type="Pfam" id="PF00667">
    <property type="entry name" value="FAD_binding_1"/>
    <property type="match status" value="1"/>
</dbReference>
<dbReference type="InterPro" id="IPR001094">
    <property type="entry name" value="Flavdoxin-like"/>
</dbReference>
<sequence>MAAPPSSSPPSLPPAAVNGRLLVLYASQTGNAVDAAERVGREAERGGCPTVDVLSMDRYDPSCLPDEGLVVFVVSTAGQGDPPDSMKGFWRYLLQKHLGARWLEGLRYAVFGLGDSGYTKYEGALDPWLLSLWKSLNETIPPLLPGIKHILHPNLDILGDAKVEVTPHLTPQDANISDSKRLIGRARSMSPALKFHNDGEPQYMLQIVTNQRLTTENSKRDVRHFELEDPCSAISYQVGDTLEILPSQDSSAVDEFIERCNLDPDCYITVQAMGGVEAPNCSLVNGLIVPMKLKTFVTLTMDVASASPRRYFYEARAMALNVSSHTHSPVIMSYFATEKSEKVRLKEYASPKGMREFNLYNPTVLEVLKDFPSVEMPFEWLVQLTPPLKKRAYSISSSPLAHPNQVHLTVSVVSWPTPNRTRHGLCSTWLSELSPNKGNLIPCWIRRGSLPRPLPSVPLVLIGPGTGCAPFRAFVEERAAQALSEPTAPVLFFFGCRKRDGDFLYENFWSKHARVDGVLSSQKGGGFFVAFSRDQPHKIYVQDKIKEQSASVMNILCSDQVAIYVAGSSTKMPADVTAALEEVICRESGDSGWLKKLERAGRFIIETWT</sequence>
<comment type="cofactor">
    <cofactor evidence="1">
        <name>FMN</name>
        <dbReference type="ChEBI" id="CHEBI:58210"/>
    </cofactor>
</comment>
<evidence type="ECO:0000313" key="11">
    <source>
        <dbReference type="Proteomes" id="UP001341281"/>
    </source>
</evidence>
<evidence type="ECO:0008006" key="12">
    <source>
        <dbReference type="Google" id="ProtNLM"/>
    </source>
</evidence>
<dbReference type="GO" id="GO:0050660">
    <property type="term" value="F:flavin adenine dinucleotide binding"/>
    <property type="evidence" value="ECO:0007669"/>
    <property type="project" value="TreeGrafter"/>
</dbReference>
<dbReference type="Gene3D" id="1.20.990.10">
    <property type="entry name" value="NADPH-cytochrome p450 Reductase, Chain A, domain 3"/>
    <property type="match status" value="1"/>
</dbReference>
<feature type="domain" description="FAD-binding FR-type" evidence="9">
    <location>
        <begin position="200"/>
        <end position="453"/>
    </location>
</feature>
<dbReference type="Proteomes" id="UP001341281">
    <property type="component" value="Chromosome 08"/>
</dbReference>
<dbReference type="Gene3D" id="2.40.30.10">
    <property type="entry name" value="Translation factors"/>
    <property type="match status" value="1"/>
</dbReference>
<evidence type="ECO:0000256" key="2">
    <source>
        <dbReference type="ARBA" id="ARBA00001974"/>
    </source>
</evidence>
<dbReference type="Gene3D" id="3.40.50.360">
    <property type="match status" value="1"/>
</dbReference>